<dbReference type="SFLD" id="SFLDG01135">
    <property type="entry name" value="C1.5.6:_HAD__Beta-PGM__Phospha"/>
    <property type="match status" value="1"/>
</dbReference>
<reference evidence="1 2" key="1">
    <citation type="submission" date="2017-06" db="EMBL/GenBank/DDBJ databases">
        <authorList>
            <person name="Kim H.J."/>
            <person name="Triplett B.A."/>
        </authorList>
    </citation>
    <scope>NUCLEOTIDE SEQUENCE [LARGE SCALE GENOMIC DNA]</scope>
    <source>
        <strain evidence="1 2">CGMCC 4.1858</strain>
    </source>
</reference>
<dbReference type="AlphaFoldDB" id="A0A239NNC3"/>
<dbReference type="InterPro" id="IPR050155">
    <property type="entry name" value="HAD-like_hydrolase_sf"/>
</dbReference>
<dbReference type="Proteomes" id="UP000198280">
    <property type="component" value="Unassembled WGS sequence"/>
</dbReference>
<dbReference type="PRINTS" id="PR00413">
    <property type="entry name" value="HADHALOGNASE"/>
</dbReference>
<evidence type="ECO:0000313" key="2">
    <source>
        <dbReference type="Proteomes" id="UP000198280"/>
    </source>
</evidence>
<dbReference type="Pfam" id="PF00702">
    <property type="entry name" value="Hydrolase"/>
    <property type="match status" value="1"/>
</dbReference>
<dbReference type="GO" id="GO:0006281">
    <property type="term" value="P:DNA repair"/>
    <property type="evidence" value="ECO:0007669"/>
    <property type="project" value="TreeGrafter"/>
</dbReference>
<dbReference type="PANTHER" id="PTHR43434:SF16">
    <property type="entry name" value="BLL8046 PROTEIN"/>
    <property type="match status" value="1"/>
</dbReference>
<sequence>MRDEVERAALFDMDGTLVDTNYLHAVTWWEAFRQAGHTVAMADIHRCIGMGSDHLLERLLGKERDRSKDDPISDAHKALYGAYGPTLAPLDGAADLLRAVAARGFRVVLATSADGKELAVMRAALDADDVIADATSKDDVSASKPAPDLVAQALERAGVPADRAVFVGDTVWDIEAAGKAGVPCVALLSGGISRAELEEAGAAAVHRDPLDMLASLDTSPMWR</sequence>
<dbReference type="InterPro" id="IPR036412">
    <property type="entry name" value="HAD-like_sf"/>
</dbReference>
<organism evidence="1 2">
    <name type="scientific">Actinacidiphila glaucinigra</name>
    <dbReference type="NCBI Taxonomy" id="235986"/>
    <lineage>
        <taxon>Bacteria</taxon>
        <taxon>Bacillati</taxon>
        <taxon>Actinomycetota</taxon>
        <taxon>Actinomycetes</taxon>
        <taxon>Kitasatosporales</taxon>
        <taxon>Streptomycetaceae</taxon>
        <taxon>Actinacidiphila</taxon>
    </lineage>
</organism>
<dbReference type="SFLD" id="SFLDG01129">
    <property type="entry name" value="C1.5:_HAD__Beta-PGM__Phosphata"/>
    <property type="match status" value="1"/>
</dbReference>
<dbReference type="Gene3D" id="1.10.150.240">
    <property type="entry name" value="Putative phosphatase, domain 2"/>
    <property type="match status" value="1"/>
</dbReference>
<dbReference type="InterPro" id="IPR023198">
    <property type="entry name" value="PGP-like_dom2"/>
</dbReference>
<dbReference type="NCBIfam" id="TIGR01549">
    <property type="entry name" value="HAD-SF-IA-v1"/>
    <property type="match status" value="1"/>
</dbReference>
<dbReference type="InterPro" id="IPR023214">
    <property type="entry name" value="HAD_sf"/>
</dbReference>
<dbReference type="SUPFAM" id="SSF56784">
    <property type="entry name" value="HAD-like"/>
    <property type="match status" value="1"/>
</dbReference>
<dbReference type="PANTHER" id="PTHR43434">
    <property type="entry name" value="PHOSPHOGLYCOLATE PHOSPHATASE"/>
    <property type="match status" value="1"/>
</dbReference>
<dbReference type="RefSeq" id="WP_089228951.1">
    <property type="nucleotide sequence ID" value="NZ_FZOF01000040.1"/>
</dbReference>
<dbReference type="NCBIfam" id="TIGR01509">
    <property type="entry name" value="HAD-SF-IA-v3"/>
    <property type="match status" value="1"/>
</dbReference>
<gene>
    <name evidence="1" type="ORF">SAMN05216252_14041</name>
</gene>
<accession>A0A239NNC3</accession>
<dbReference type="EMBL" id="FZOF01000040">
    <property type="protein sequence ID" value="SNT55894.1"/>
    <property type="molecule type" value="Genomic_DNA"/>
</dbReference>
<dbReference type="GO" id="GO:0005829">
    <property type="term" value="C:cytosol"/>
    <property type="evidence" value="ECO:0007669"/>
    <property type="project" value="TreeGrafter"/>
</dbReference>
<dbReference type="GO" id="GO:0008967">
    <property type="term" value="F:phosphoglycolate phosphatase activity"/>
    <property type="evidence" value="ECO:0007669"/>
    <property type="project" value="TreeGrafter"/>
</dbReference>
<dbReference type="Gene3D" id="3.40.50.1000">
    <property type="entry name" value="HAD superfamily/HAD-like"/>
    <property type="match status" value="1"/>
</dbReference>
<evidence type="ECO:0000313" key="1">
    <source>
        <dbReference type="EMBL" id="SNT55894.1"/>
    </source>
</evidence>
<proteinExistence type="predicted"/>
<dbReference type="SFLD" id="SFLDS00003">
    <property type="entry name" value="Haloacid_Dehalogenase"/>
    <property type="match status" value="1"/>
</dbReference>
<dbReference type="InterPro" id="IPR006439">
    <property type="entry name" value="HAD-SF_hydro_IA"/>
</dbReference>
<keyword evidence="2" id="KW-1185">Reference proteome</keyword>
<protein>
    <submittedName>
        <fullName evidence="1">Haloacid dehalogenase superfamily, subfamily IA, variant 3 with third motif having DD or ED/haloacid dehalogenase superfamily, subfamily IA, variant 1 with third motif having Dx(3-4)D or Dx(3-4)E</fullName>
    </submittedName>
</protein>
<name>A0A239NNC3_9ACTN</name>
<dbReference type="OrthoDB" id="9793014at2"/>